<accession>A0AAN8CYG9</accession>
<sequence>MLQPCIQRRTVGKENREIPPVDPSSLQRFPKPPSSLGSMDWHQSFARKANHLLLFHGEDAFLKMYLRGELSEAKEEEDGALTSPTKLAPWLSCSLS</sequence>
<organism evidence="2 3">
    <name type="scientific">Champsocephalus esox</name>
    <name type="common">pike icefish</name>
    <dbReference type="NCBI Taxonomy" id="159716"/>
    <lineage>
        <taxon>Eukaryota</taxon>
        <taxon>Metazoa</taxon>
        <taxon>Chordata</taxon>
        <taxon>Craniata</taxon>
        <taxon>Vertebrata</taxon>
        <taxon>Euteleostomi</taxon>
        <taxon>Actinopterygii</taxon>
        <taxon>Neopterygii</taxon>
        <taxon>Teleostei</taxon>
        <taxon>Neoteleostei</taxon>
        <taxon>Acanthomorphata</taxon>
        <taxon>Eupercaria</taxon>
        <taxon>Perciformes</taxon>
        <taxon>Notothenioidei</taxon>
        <taxon>Channichthyidae</taxon>
        <taxon>Champsocephalus</taxon>
    </lineage>
</organism>
<dbReference type="Proteomes" id="UP001335648">
    <property type="component" value="Unassembled WGS sequence"/>
</dbReference>
<keyword evidence="3" id="KW-1185">Reference proteome</keyword>
<reference evidence="2 3" key="1">
    <citation type="journal article" date="2023" name="Mol. Biol. Evol.">
        <title>Genomics of Secondarily Temperate Adaptation in the Only Non-Antarctic Icefish.</title>
        <authorList>
            <person name="Rivera-Colon A.G."/>
            <person name="Rayamajhi N."/>
            <person name="Minhas B.F."/>
            <person name="Madrigal G."/>
            <person name="Bilyk K.T."/>
            <person name="Yoon V."/>
            <person name="Hune M."/>
            <person name="Gregory S."/>
            <person name="Cheng C.H.C."/>
            <person name="Catchen J.M."/>
        </authorList>
    </citation>
    <scope>NUCLEOTIDE SEQUENCE [LARGE SCALE GENOMIC DNA]</scope>
    <source>
        <strain evidence="2">JC2023a</strain>
    </source>
</reference>
<protein>
    <submittedName>
        <fullName evidence="2">Uncharacterized protein</fullName>
    </submittedName>
</protein>
<evidence type="ECO:0000256" key="1">
    <source>
        <dbReference type="SAM" id="MobiDB-lite"/>
    </source>
</evidence>
<evidence type="ECO:0000313" key="2">
    <source>
        <dbReference type="EMBL" id="KAK5910443.1"/>
    </source>
</evidence>
<comment type="caution">
    <text evidence="2">The sequence shown here is derived from an EMBL/GenBank/DDBJ whole genome shotgun (WGS) entry which is preliminary data.</text>
</comment>
<feature type="region of interest" description="Disordered" evidence="1">
    <location>
        <begin position="1"/>
        <end position="37"/>
    </location>
</feature>
<name>A0AAN8CYG9_9TELE</name>
<evidence type="ECO:0000313" key="3">
    <source>
        <dbReference type="Proteomes" id="UP001335648"/>
    </source>
</evidence>
<gene>
    <name evidence="2" type="ORF">CesoFtcFv8_004276</name>
</gene>
<dbReference type="AlphaFoldDB" id="A0AAN8CYG9"/>
<dbReference type="EMBL" id="JAULUE010002048">
    <property type="protein sequence ID" value="KAK5910443.1"/>
    <property type="molecule type" value="Genomic_DNA"/>
</dbReference>
<proteinExistence type="predicted"/>